<dbReference type="AlphaFoldDB" id="A0A418V4V9"/>
<dbReference type="SUPFAM" id="SSF53590">
    <property type="entry name" value="Nucleoside hydrolase"/>
    <property type="match status" value="1"/>
</dbReference>
<dbReference type="EMBL" id="QYUJ01000014">
    <property type="protein sequence ID" value="RJF71150.1"/>
    <property type="molecule type" value="Genomic_DNA"/>
</dbReference>
<evidence type="ECO:0000256" key="1">
    <source>
        <dbReference type="ARBA" id="ARBA00022801"/>
    </source>
</evidence>
<dbReference type="GO" id="GO:0006152">
    <property type="term" value="P:purine nucleoside catabolic process"/>
    <property type="evidence" value="ECO:0007669"/>
    <property type="project" value="TreeGrafter"/>
</dbReference>
<dbReference type="OrthoDB" id="9797882at2"/>
<evidence type="ECO:0000259" key="3">
    <source>
        <dbReference type="Pfam" id="PF01156"/>
    </source>
</evidence>
<accession>A0A418V4V9</accession>
<dbReference type="Gene3D" id="3.90.245.10">
    <property type="entry name" value="Ribonucleoside hydrolase-like"/>
    <property type="match status" value="1"/>
</dbReference>
<organism evidence="4 5">
    <name type="scientific">Deinococcus cavernae</name>
    <dbReference type="NCBI Taxonomy" id="2320857"/>
    <lineage>
        <taxon>Bacteria</taxon>
        <taxon>Thermotogati</taxon>
        <taxon>Deinococcota</taxon>
        <taxon>Deinococci</taxon>
        <taxon>Deinococcales</taxon>
        <taxon>Deinococcaceae</taxon>
        <taxon>Deinococcus</taxon>
    </lineage>
</organism>
<evidence type="ECO:0000313" key="5">
    <source>
        <dbReference type="Proteomes" id="UP000286287"/>
    </source>
</evidence>
<name>A0A418V4V9_9DEIO</name>
<dbReference type="GO" id="GO:0008477">
    <property type="term" value="F:purine nucleosidase activity"/>
    <property type="evidence" value="ECO:0007669"/>
    <property type="project" value="TreeGrafter"/>
</dbReference>
<keyword evidence="1 4" id="KW-0378">Hydrolase</keyword>
<keyword evidence="5" id="KW-1185">Reference proteome</keyword>
<dbReference type="CDD" id="cd02651">
    <property type="entry name" value="nuc_hydro_IU_UC_XIUA"/>
    <property type="match status" value="1"/>
</dbReference>
<dbReference type="InterPro" id="IPR036452">
    <property type="entry name" value="Ribo_hydro-like"/>
</dbReference>
<evidence type="ECO:0000256" key="2">
    <source>
        <dbReference type="ARBA" id="ARBA00023295"/>
    </source>
</evidence>
<evidence type="ECO:0000313" key="4">
    <source>
        <dbReference type="EMBL" id="RJF71150.1"/>
    </source>
</evidence>
<dbReference type="RefSeq" id="WP_119762006.1">
    <property type="nucleotide sequence ID" value="NZ_QYUJ01000014.1"/>
</dbReference>
<proteinExistence type="predicted"/>
<dbReference type="Pfam" id="PF01156">
    <property type="entry name" value="IU_nuc_hydro"/>
    <property type="match status" value="1"/>
</dbReference>
<protein>
    <submittedName>
        <fullName evidence="4">Nucleoside hydrolase</fullName>
    </submittedName>
</protein>
<dbReference type="GO" id="GO:0045437">
    <property type="term" value="F:uridine nucleosidase activity"/>
    <property type="evidence" value="ECO:0007669"/>
    <property type="project" value="UniProtKB-ARBA"/>
</dbReference>
<dbReference type="PROSITE" id="PS01247">
    <property type="entry name" value="IUNH"/>
    <property type="match status" value="1"/>
</dbReference>
<dbReference type="Proteomes" id="UP000286287">
    <property type="component" value="Unassembled WGS sequence"/>
</dbReference>
<dbReference type="InterPro" id="IPR023186">
    <property type="entry name" value="IUNH"/>
</dbReference>
<feature type="domain" description="Inosine/uridine-preferring nucleoside hydrolase" evidence="3">
    <location>
        <begin position="8"/>
        <end position="301"/>
    </location>
</feature>
<reference evidence="4 5" key="1">
    <citation type="submission" date="2018-09" db="EMBL/GenBank/DDBJ databases">
        <authorList>
            <person name="Zhu H."/>
        </authorList>
    </citation>
    <scope>NUCLEOTIDE SEQUENCE [LARGE SCALE GENOMIC DNA]</scope>
    <source>
        <strain evidence="4 5">K2S05-167</strain>
    </source>
</reference>
<keyword evidence="2" id="KW-0326">Glycosidase</keyword>
<dbReference type="PANTHER" id="PTHR12304">
    <property type="entry name" value="INOSINE-URIDINE PREFERRING NUCLEOSIDE HYDROLASE"/>
    <property type="match status" value="1"/>
</dbReference>
<dbReference type="PANTHER" id="PTHR12304:SF4">
    <property type="entry name" value="URIDINE NUCLEOSIDASE"/>
    <property type="match status" value="1"/>
</dbReference>
<comment type="caution">
    <text evidence="4">The sequence shown here is derived from an EMBL/GenBank/DDBJ whole genome shotgun (WGS) entry which is preliminary data.</text>
</comment>
<dbReference type="GO" id="GO:0005829">
    <property type="term" value="C:cytosol"/>
    <property type="evidence" value="ECO:0007669"/>
    <property type="project" value="TreeGrafter"/>
</dbReference>
<gene>
    <name evidence="4" type="ORF">D3875_05715</name>
</gene>
<dbReference type="InterPro" id="IPR001910">
    <property type="entry name" value="Inosine/uridine_hydrolase_dom"/>
</dbReference>
<dbReference type="InterPro" id="IPR015910">
    <property type="entry name" value="I/U_nuclsd_hydro_CS"/>
</dbReference>
<sequence length="311" mass="33174">MTRTALPVILDGDPGLDDAIAWLLALASPELDVLGFTAVHGNVDLGKTLWNTGVVLSLARREVLYYAGADRPLVRSGLSAANVHGQTGLPAEFLPEAEQTPEEQHAVNFIGRTVRARPGEVTLIATGPLTTLALAFRIAPDLPELVREVVWMGGSTGQGNRTPAAEFNALADPHAAKIVFESGVKLRMVGLNVTMGCIATPERVKALQNLGNAAGQVSAEMLSAYAEVYRQRYGLNGGALHDPLAVAAVIQPELLEWQAMRVDVETQEGLNFGRTVCDLYGGTQHANARVAVGVNDAAFFELLLQRLARLP</sequence>